<comment type="caution">
    <text evidence="2">The sequence shown here is derived from an EMBL/GenBank/DDBJ whole genome shotgun (WGS) entry which is preliminary data.</text>
</comment>
<feature type="non-terminal residue" evidence="2">
    <location>
        <position position="1"/>
    </location>
</feature>
<name>A0AAW9FNG1_9HYPH</name>
<feature type="region of interest" description="Disordered" evidence="1">
    <location>
        <begin position="1"/>
        <end position="22"/>
    </location>
</feature>
<protein>
    <submittedName>
        <fullName evidence="2">Dtr system oriT relaxase</fullName>
    </submittedName>
</protein>
<organism evidence="2">
    <name type="scientific">Agrobacterium rosae</name>
    <dbReference type="NCBI Taxonomy" id="1972867"/>
    <lineage>
        <taxon>Bacteria</taxon>
        <taxon>Pseudomonadati</taxon>
        <taxon>Pseudomonadota</taxon>
        <taxon>Alphaproteobacteria</taxon>
        <taxon>Hyphomicrobiales</taxon>
        <taxon>Rhizobiaceae</taxon>
        <taxon>Rhizobium/Agrobacterium group</taxon>
        <taxon>Agrobacterium</taxon>
    </lineage>
</organism>
<reference evidence="2" key="1">
    <citation type="journal article" date="2023" name="Phytobiomes J">
        <title>Deciphering the key players within the bacterial microbiota associated with aerial crown gall tumors on rhododendron: Insights into the gallobiome.</title>
        <authorList>
            <person name="Kuzmanovic N."/>
            <person name="Nesme J."/>
            <person name="Wolf J."/>
            <person name="Neumann-Schaal M."/>
            <person name="Petersen J."/>
            <person name="Fernandez-Gnecco G."/>
            <person name="Sproeer C."/>
            <person name="Bunk B."/>
            <person name="Overmann J."/>
            <person name="Sorensen S.J."/>
            <person name="Idczak E."/>
            <person name="Smalla K."/>
        </authorList>
    </citation>
    <scope>NUCLEOTIDE SEQUENCE</scope>
    <source>
        <strain evidence="2">Rho-11.1</strain>
    </source>
</reference>
<sequence length="145" mass="16984">REQGVRPELERMDLNEERRSENTRRMLNNPAIVLDLIMREKSVFDERDVAKVLHRYVDDPAVFQQLMLRIILNPEVLRLQRDTIEFATGEKVPARYSTRAMIRLEATMVRQAIWLSNRDGHAVSEAALDATFRRHERLSGEQKTA</sequence>
<accession>A0AAW9FNG1</accession>
<proteinExistence type="predicted"/>
<gene>
    <name evidence="2" type="ORF">RMR22_28290</name>
</gene>
<feature type="non-terminal residue" evidence="2">
    <location>
        <position position="145"/>
    </location>
</feature>
<evidence type="ECO:0000256" key="1">
    <source>
        <dbReference type="SAM" id="MobiDB-lite"/>
    </source>
</evidence>
<dbReference type="AlphaFoldDB" id="A0AAW9FNG1"/>
<dbReference type="EMBL" id="JAVRAF010000093">
    <property type="protein sequence ID" value="MDX8306102.1"/>
    <property type="molecule type" value="Genomic_DNA"/>
</dbReference>
<evidence type="ECO:0000313" key="2">
    <source>
        <dbReference type="EMBL" id="MDX8306102.1"/>
    </source>
</evidence>